<feature type="region of interest" description="Phosphopantothenate--cysteine ligase" evidence="3">
    <location>
        <begin position="189"/>
        <end position="403"/>
    </location>
</feature>
<dbReference type="GO" id="GO:0010181">
    <property type="term" value="F:FMN binding"/>
    <property type="evidence" value="ECO:0007669"/>
    <property type="project" value="UniProtKB-UniRule"/>
</dbReference>
<proteinExistence type="inferred from homology"/>
<dbReference type="AlphaFoldDB" id="K8E6T7"/>
<evidence type="ECO:0000313" key="7">
    <source>
        <dbReference type="EMBL" id="CCO07188.1"/>
    </source>
</evidence>
<protein>
    <recommendedName>
        <fullName evidence="3">Coenzyme A biosynthesis bifunctional protein CoaBC</fullName>
    </recommendedName>
    <alternativeName>
        <fullName evidence="3">DNA/pantothenate metabolism flavoprotein</fullName>
    </alternativeName>
    <alternativeName>
        <fullName evidence="3">Phosphopantothenoylcysteine synthetase/decarboxylase</fullName>
        <shortName evidence="3">PPCS-PPCDC</shortName>
    </alternativeName>
    <domain>
        <recommendedName>
            <fullName evidence="3">Phosphopantothenoylcysteine decarboxylase</fullName>
            <shortName evidence="3">PPC decarboxylase</shortName>
            <shortName evidence="3">PPC-DC</shortName>
            <ecNumber evidence="3">4.1.1.36</ecNumber>
        </recommendedName>
        <alternativeName>
            <fullName evidence="3">CoaC</fullName>
        </alternativeName>
    </domain>
    <domain>
        <recommendedName>
            <fullName evidence="3">Phosphopantothenate--cysteine ligase</fullName>
            <ecNumber evidence="3">6.3.2.5</ecNumber>
        </recommendedName>
        <alternativeName>
            <fullName evidence="3">CoaB</fullName>
        </alternativeName>
        <alternativeName>
            <fullName evidence="3">Phosphopantothenoylcysteine synthetase</fullName>
            <shortName evidence="3">PPC synthetase</shortName>
            <shortName evidence="3">PPC-S</shortName>
        </alternativeName>
    </domain>
</protein>
<comment type="cofactor">
    <cofactor evidence="3">
        <name>Mg(2+)</name>
        <dbReference type="ChEBI" id="CHEBI:18420"/>
    </cofactor>
</comment>
<accession>K8E6T7</accession>
<feature type="binding site" evidence="3">
    <location>
        <begin position="303"/>
        <end position="306"/>
    </location>
    <ligand>
        <name>CTP</name>
        <dbReference type="ChEBI" id="CHEBI:37563"/>
    </ligand>
</feature>
<keyword evidence="3 4" id="KW-0288">FMN</keyword>
<dbReference type="PANTHER" id="PTHR14359">
    <property type="entry name" value="HOMO-OLIGOMERIC FLAVIN CONTAINING CYS DECARBOXYLASE FAMILY"/>
    <property type="match status" value="1"/>
</dbReference>
<dbReference type="EC" id="4.1.1.36" evidence="3"/>
<dbReference type="GO" id="GO:0015937">
    <property type="term" value="P:coenzyme A biosynthetic process"/>
    <property type="evidence" value="ECO:0007669"/>
    <property type="project" value="UniProtKB-UniRule"/>
</dbReference>
<dbReference type="Pfam" id="PF04127">
    <property type="entry name" value="DFP"/>
    <property type="match status" value="1"/>
</dbReference>
<keyword evidence="2 3" id="KW-0456">Lyase</keyword>
<keyword evidence="3" id="KW-0460">Magnesium</keyword>
<feature type="binding site" evidence="3">
    <location>
        <position position="336"/>
    </location>
    <ligand>
        <name>CTP</name>
        <dbReference type="ChEBI" id="CHEBI:37563"/>
    </ligand>
</feature>
<keyword evidence="3 4" id="KW-0285">Flavoprotein</keyword>
<evidence type="ECO:0000256" key="3">
    <source>
        <dbReference type="HAMAP-Rule" id="MF_02225"/>
    </source>
</evidence>
<comment type="pathway">
    <text evidence="3 4">Cofactor biosynthesis; coenzyme A biosynthesis; CoA from (R)-pantothenate: step 2/5.</text>
</comment>
<dbReference type="EMBL" id="CAOS01000003">
    <property type="protein sequence ID" value="CCO07188.1"/>
    <property type="molecule type" value="Genomic_DNA"/>
</dbReference>
<feature type="binding site" evidence="3">
    <location>
        <position position="340"/>
    </location>
    <ligand>
        <name>CTP</name>
        <dbReference type="ChEBI" id="CHEBI:37563"/>
    </ligand>
</feature>
<dbReference type="GO" id="GO:0004632">
    <property type="term" value="F:phosphopantothenate--cysteine ligase activity"/>
    <property type="evidence" value="ECO:0007669"/>
    <property type="project" value="UniProtKB-UniRule"/>
</dbReference>
<comment type="function">
    <text evidence="4">Catalyzes two steps in the biosynthesis of coenzyme A. In the first step cysteine is conjugated to 4'-phosphopantothenate to form 4-phosphopantothenoylcysteine, in the latter compound is decarboxylated to form 4'-phosphopantotheine.</text>
</comment>
<keyword evidence="3" id="KW-0479">Metal-binding</keyword>
<dbReference type="EC" id="6.3.2.5" evidence="3"/>
<dbReference type="Pfam" id="PF02441">
    <property type="entry name" value="Flavoprotein"/>
    <property type="match status" value="1"/>
</dbReference>
<dbReference type="InterPro" id="IPR036551">
    <property type="entry name" value="Flavin_trans-like"/>
</dbReference>
<evidence type="ECO:0000313" key="8">
    <source>
        <dbReference type="Proteomes" id="UP000009315"/>
    </source>
</evidence>
<dbReference type="InterPro" id="IPR003382">
    <property type="entry name" value="Flavoprotein"/>
</dbReference>
<dbReference type="eggNOG" id="COG0452">
    <property type="taxonomic scope" value="Bacteria"/>
</dbReference>
<comment type="pathway">
    <text evidence="3 4">Cofactor biosynthesis; coenzyme A biosynthesis; CoA from (R)-pantothenate: step 3/5.</text>
</comment>
<comment type="caution">
    <text evidence="7">The sequence shown here is derived from an EMBL/GenBank/DDBJ whole genome shotgun (WGS) entry which is preliminary data.</text>
</comment>
<dbReference type="RefSeq" id="WP_008409970.1">
    <property type="nucleotide sequence ID" value="NZ_CAOS01000003.1"/>
</dbReference>
<dbReference type="UniPathway" id="UPA00241">
    <property type="reaction ID" value="UER00353"/>
</dbReference>
<feature type="active site" description="Proton donor" evidence="3">
    <location>
        <position position="157"/>
    </location>
</feature>
<reference evidence="7 8" key="1">
    <citation type="journal article" date="2013" name="Genome Announc.">
        <title>Genome Sequence of the Sulfate-Reducing Bacterium Desulfotomaculum hydrothermale Lam5(T).</title>
        <authorList>
            <person name="Amin O."/>
            <person name="Fardeau M.L."/>
            <person name="Valette O."/>
            <person name="Hirschler-Rea A."/>
            <person name="Barbe V."/>
            <person name="Medigue C."/>
            <person name="Vacherie B."/>
            <person name="Ollivier B."/>
            <person name="Bertin P.N."/>
            <person name="Dolla A."/>
        </authorList>
    </citation>
    <scope>NUCLEOTIDE SEQUENCE [LARGE SCALE GENOMIC DNA]</scope>
    <source>
        <strain evidence="8">Lam5 / DSM 18033</strain>
    </source>
</reference>
<feature type="binding site" evidence="3">
    <location>
        <position position="277"/>
    </location>
    <ligand>
        <name>CTP</name>
        <dbReference type="ChEBI" id="CHEBI:37563"/>
    </ligand>
</feature>
<dbReference type="HAMAP" id="MF_02225">
    <property type="entry name" value="CoaBC"/>
    <property type="match status" value="1"/>
</dbReference>
<dbReference type="GO" id="GO:0071513">
    <property type="term" value="C:phosphopantothenoylcysteine decarboxylase complex"/>
    <property type="evidence" value="ECO:0007669"/>
    <property type="project" value="TreeGrafter"/>
</dbReference>
<keyword evidence="1 3" id="KW-0210">Decarboxylase</keyword>
<dbReference type="OrthoDB" id="9802554at2"/>
<comment type="cofactor">
    <cofactor evidence="3">
        <name>FMN</name>
        <dbReference type="ChEBI" id="CHEBI:58210"/>
    </cofactor>
    <text evidence="3">Binds 1 FMN per subunit.</text>
</comment>
<dbReference type="InterPro" id="IPR035929">
    <property type="entry name" value="CoaB-like_sf"/>
</dbReference>
<keyword evidence="8" id="KW-1185">Reference proteome</keyword>
<comment type="caution">
    <text evidence="3">Lacks conserved residue(s) required for the propagation of feature annotation.</text>
</comment>
<sequence length="403" mass="42723">MPAGKSVTVGITGGIAVYKAAELVSSLVKAGADVHVAMTAAAQEFMTPLTFEVLTGNPVHTRLFRTGAEGGVLHIDLAQKADLLIIVPATGNIIGKAAGGIADDLVSTLIMAASCPVLFCPAMNTVMYHSPAVQQNINKLKKLGYRFVEPGQGRLACGATGKGRLADLADILYNVEKLLTPQDLAGLDVLVTAGPTREPLDPVRYLTNRSSGKMGYALARAAALRGAEVTLVSGPTGLTAPPDVVTIAVETAREMYEAVLQHFEQADVVIKAAAVADYRPQDVAGRKIKKQGQELQLQLVHNPDILAELGRRKKDCQLLVGFAAETNDLERHALAKLKGKNLDLLVANDVTAPGAGFDCDTNQVKIFARNGEVVSLPLMDKNKVAQQILDRVAGLLTDRREAN</sequence>
<dbReference type="Proteomes" id="UP000009315">
    <property type="component" value="Unassembled WGS sequence"/>
</dbReference>
<feature type="domain" description="Flavoprotein" evidence="5">
    <location>
        <begin position="5"/>
        <end position="171"/>
    </location>
</feature>
<feature type="region of interest" description="Phosphopantothenoylcysteine decarboxylase" evidence="3">
    <location>
        <begin position="1"/>
        <end position="188"/>
    </location>
</feature>
<dbReference type="Gene3D" id="3.40.50.1950">
    <property type="entry name" value="Flavin prenyltransferase-like"/>
    <property type="match status" value="1"/>
</dbReference>
<evidence type="ECO:0000256" key="4">
    <source>
        <dbReference type="RuleBase" id="RU364078"/>
    </source>
</evidence>
<comment type="function">
    <text evidence="3">Catalyzes two sequential steps in the biosynthesis of coenzyme A. In the first step cysteine is conjugated to 4'-phosphopantothenate to form 4-phosphopantothenoylcysteine. In the second step the latter compound is decarboxylated to form 4'-phosphopantotheine.</text>
</comment>
<evidence type="ECO:0000256" key="2">
    <source>
        <dbReference type="ARBA" id="ARBA00023239"/>
    </source>
</evidence>
<dbReference type="PANTHER" id="PTHR14359:SF6">
    <property type="entry name" value="PHOSPHOPANTOTHENOYLCYSTEINE DECARBOXYLASE"/>
    <property type="match status" value="1"/>
</dbReference>
<comment type="similarity">
    <text evidence="3 4">In the C-terminal section; belongs to the PPC synthetase family.</text>
</comment>
<feature type="binding site" evidence="3">
    <location>
        <position position="287"/>
    </location>
    <ligand>
        <name>CTP</name>
        <dbReference type="ChEBI" id="CHEBI:37563"/>
    </ligand>
</feature>
<comment type="catalytic activity">
    <reaction evidence="3 4">
        <text>N-[(R)-4-phosphopantothenoyl]-L-cysteine + H(+) = (R)-4'-phosphopantetheine + CO2</text>
        <dbReference type="Rhea" id="RHEA:16793"/>
        <dbReference type="ChEBI" id="CHEBI:15378"/>
        <dbReference type="ChEBI" id="CHEBI:16526"/>
        <dbReference type="ChEBI" id="CHEBI:59458"/>
        <dbReference type="ChEBI" id="CHEBI:61723"/>
        <dbReference type="EC" id="4.1.1.36"/>
    </reaction>
</comment>
<dbReference type="InterPro" id="IPR005252">
    <property type="entry name" value="CoaBC"/>
</dbReference>
<dbReference type="SUPFAM" id="SSF52507">
    <property type="entry name" value="Homo-oligomeric flavin-containing Cys decarboxylases, HFCD"/>
    <property type="match status" value="1"/>
</dbReference>
<dbReference type="STRING" id="1121428.DESHY_110132"/>
<dbReference type="SUPFAM" id="SSF102645">
    <property type="entry name" value="CoaB-like"/>
    <property type="match status" value="1"/>
</dbReference>
<gene>
    <name evidence="3 7" type="primary">coaBC</name>
    <name evidence="7" type="ORF">DESHY_110132</name>
</gene>
<comment type="catalytic activity">
    <reaction evidence="3 4">
        <text>(R)-4'-phosphopantothenate + L-cysteine + CTP = N-[(R)-4-phosphopantothenoyl]-L-cysteine + CMP + diphosphate + H(+)</text>
        <dbReference type="Rhea" id="RHEA:19397"/>
        <dbReference type="ChEBI" id="CHEBI:10986"/>
        <dbReference type="ChEBI" id="CHEBI:15378"/>
        <dbReference type="ChEBI" id="CHEBI:33019"/>
        <dbReference type="ChEBI" id="CHEBI:35235"/>
        <dbReference type="ChEBI" id="CHEBI:37563"/>
        <dbReference type="ChEBI" id="CHEBI:59458"/>
        <dbReference type="ChEBI" id="CHEBI:60377"/>
        <dbReference type="EC" id="6.3.2.5"/>
    </reaction>
</comment>
<feature type="domain" description="DNA/pantothenate metabolism flavoprotein C-terminal" evidence="6">
    <location>
        <begin position="184"/>
        <end position="393"/>
    </location>
</feature>
<evidence type="ECO:0000259" key="6">
    <source>
        <dbReference type="Pfam" id="PF04127"/>
    </source>
</evidence>
<comment type="similarity">
    <text evidence="3 4">In the N-terminal section; belongs to the HFCD (homo-oligomeric flavin containing Cys decarboxylase) superfamily.</text>
</comment>
<name>K8E6T7_9FIRM</name>
<dbReference type="GO" id="GO:0015941">
    <property type="term" value="P:pantothenate catabolic process"/>
    <property type="evidence" value="ECO:0007669"/>
    <property type="project" value="InterPro"/>
</dbReference>
<organism evidence="7 8">
    <name type="scientific">Desulforamulus hydrothermalis Lam5 = DSM 18033</name>
    <dbReference type="NCBI Taxonomy" id="1121428"/>
    <lineage>
        <taxon>Bacteria</taxon>
        <taxon>Bacillati</taxon>
        <taxon>Bacillota</taxon>
        <taxon>Clostridia</taxon>
        <taxon>Eubacteriales</taxon>
        <taxon>Peptococcaceae</taxon>
        <taxon>Desulforamulus</taxon>
    </lineage>
</organism>
<evidence type="ECO:0000259" key="5">
    <source>
        <dbReference type="Pfam" id="PF02441"/>
    </source>
</evidence>
<keyword evidence="3" id="KW-0511">Multifunctional enzyme</keyword>
<dbReference type="InterPro" id="IPR007085">
    <property type="entry name" value="DNA/pantothenate-metab_flavo_C"/>
</dbReference>
<dbReference type="GO" id="GO:0004633">
    <property type="term" value="F:phosphopantothenoylcysteine decarboxylase activity"/>
    <property type="evidence" value="ECO:0007669"/>
    <property type="project" value="UniProtKB-UniRule"/>
</dbReference>
<keyword evidence="3 4" id="KW-0436">Ligase</keyword>
<evidence type="ECO:0000256" key="1">
    <source>
        <dbReference type="ARBA" id="ARBA00022793"/>
    </source>
</evidence>
<dbReference type="GO" id="GO:0046872">
    <property type="term" value="F:metal ion binding"/>
    <property type="evidence" value="ECO:0007669"/>
    <property type="project" value="UniProtKB-KW"/>
</dbReference>
<dbReference type="Gene3D" id="3.40.50.10300">
    <property type="entry name" value="CoaB-like"/>
    <property type="match status" value="1"/>
</dbReference>
<dbReference type="NCBIfam" id="TIGR00521">
    <property type="entry name" value="coaBC_dfp"/>
    <property type="match status" value="1"/>
</dbReference>
<feature type="binding site" evidence="3">
    <location>
        <position position="322"/>
    </location>
    <ligand>
        <name>CTP</name>
        <dbReference type="ChEBI" id="CHEBI:37563"/>
    </ligand>
</feature>